<dbReference type="PANTHER" id="PTHR40202">
    <property type="match status" value="1"/>
</dbReference>
<dbReference type="AlphaFoldDB" id="A0AAE0LEL2"/>
<dbReference type="SUPFAM" id="SSF109604">
    <property type="entry name" value="HD-domain/PDEase-like"/>
    <property type="match status" value="1"/>
</dbReference>
<dbReference type="PANTHER" id="PTHR40202:SF1">
    <property type="entry name" value="HD DOMAIN-CONTAINING PROTEIN"/>
    <property type="match status" value="1"/>
</dbReference>
<comment type="caution">
    <text evidence="1">The sequence shown here is derived from an EMBL/GenBank/DDBJ whole genome shotgun (WGS) entry which is preliminary data.</text>
</comment>
<dbReference type="Gene3D" id="1.10.3210.10">
    <property type="entry name" value="Hypothetical protein af1432"/>
    <property type="match status" value="1"/>
</dbReference>
<dbReference type="EMBL" id="LGRX02003634">
    <property type="protein sequence ID" value="KAK3281930.1"/>
    <property type="molecule type" value="Genomic_DNA"/>
</dbReference>
<organism evidence="1 2">
    <name type="scientific">Cymbomonas tetramitiformis</name>
    <dbReference type="NCBI Taxonomy" id="36881"/>
    <lineage>
        <taxon>Eukaryota</taxon>
        <taxon>Viridiplantae</taxon>
        <taxon>Chlorophyta</taxon>
        <taxon>Pyramimonadophyceae</taxon>
        <taxon>Pyramimonadales</taxon>
        <taxon>Pyramimonadaceae</taxon>
        <taxon>Cymbomonas</taxon>
    </lineage>
</organism>
<name>A0AAE0LEL2_9CHLO</name>
<sequence>MFARAVAAFSHRVLQTSRRKSLSTHQYLSAAAIQYRSLKEATPEEWKVGIQQFNKVASSSQQAIRMLDMLRVQKGTNIGALVDLYEHGLQTATRAYRDGANEETIVVALLHDVGELITPISHGEIAGSILRPYISQQNYWILMHHEIFQAYYYGDAAGATVDKNARDDFKDHEFYEECIKFCEKWDQAAFDPEYDTLPLEFFEPMVHRVLARRPYTDPELLNDPINVAKSKIAGGYPEAN</sequence>
<evidence type="ECO:0008006" key="3">
    <source>
        <dbReference type="Google" id="ProtNLM"/>
    </source>
</evidence>
<accession>A0AAE0LEL2</accession>
<dbReference type="Proteomes" id="UP001190700">
    <property type="component" value="Unassembled WGS sequence"/>
</dbReference>
<protein>
    <recommendedName>
        <fullName evidence="3">HD domain-containing protein</fullName>
    </recommendedName>
</protein>
<evidence type="ECO:0000313" key="2">
    <source>
        <dbReference type="Proteomes" id="UP001190700"/>
    </source>
</evidence>
<dbReference type="InterPro" id="IPR052567">
    <property type="entry name" value="OP_Dioxygenase"/>
</dbReference>
<gene>
    <name evidence="1" type="ORF">CYMTET_10309</name>
</gene>
<keyword evidence="2" id="KW-1185">Reference proteome</keyword>
<evidence type="ECO:0000313" key="1">
    <source>
        <dbReference type="EMBL" id="KAK3281930.1"/>
    </source>
</evidence>
<reference evidence="1 2" key="1">
    <citation type="journal article" date="2015" name="Genome Biol. Evol.">
        <title>Comparative Genomics of a Bacterivorous Green Alga Reveals Evolutionary Causalities and Consequences of Phago-Mixotrophic Mode of Nutrition.</title>
        <authorList>
            <person name="Burns J.A."/>
            <person name="Paasch A."/>
            <person name="Narechania A."/>
            <person name="Kim E."/>
        </authorList>
    </citation>
    <scope>NUCLEOTIDE SEQUENCE [LARGE SCALE GENOMIC DNA]</scope>
    <source>
        <strain evidence="1 2">PLY_AMNH</strain>
    </source>
</reference>
<proteinExistence type="predicted"/>